<dbReference type="STRING" id="1284197.S8ARC1"/>
<dbReference type="Gene3D" id="3.40.50.150">
    <property type="entry name" value="Vaccinia Virus protein VP39"/>
    <property type="match status" value="1"/>
</dbReference>
<comment type="caution">
    <text evidence="2">The sequence shown here is derived from an EMBL/GenBank/DDBJ whole genome shotgun (WGS) entry which is preliminary data.</text>
</comment>
<dbReference type="AlphaFoldDB" id="S8ARC1"/>
<dbReference type="eggNOG" id="ENOG502S50U">
    <property type="taxonomic scope" value="Eukaryota"/>
</dbReference>
<dbReference type="EMBL" id="AQGS01000016">
    <property type="protein sequence ID" value="EPS45384.1"/>
    <property type="molecule type" value="Genomic_DNA"/>
</dbReference>
<dbReference type="CDD" id="cd02440">
    <property type="entry name" value="AdoMet_MTases"/>
    <property type="match status" value="1"/>
</dbReference>
<dbReference type="Proteomes" id="UP000015100">
    <property type="component" value="Unassembled WGS sequence"/>
</dbReference>
<dbReference type="SUPFAM" id="SSF53335">
    <property type="entry name" value="S-adenosyl-L-methionine-dependent methyltransferases"/>
    <property type="match status" value="1"/>
</dbReference>
<reference evidence="3" key="2">
    <citation type="submission" date="2013-04" db="EMBL/GenBank/DDBJ databases">
        <title>Genomic mechanisms accounting for the adaptation to parasitism in nematode-trapping fungi.</title>
        <authorList>
            <person name="Ahren D.G."/>
        </authorList>
    </citation>
    <scope>NUCLEOTIDE SEQUENCE [LARGE SCALE GENOMIC DNA]</scope>
    <source>
        <strain evidence="3">CBS 200.50</strain>
    </source>
</reference>
<dbReference type="InterPro" id="IPR041698">
    <property type="entry name" value="Methyltransf_25"/>
</dbReference>
<evidence type="ECO:0000313" key="2">
    <source>
        <dbReference type="EMBL" id="EPS45384.1"/>
    </source>
</evidence>
<dbReference type="InterPro" id="IPR029063">
    <property type="entry name" value="SAM-dependent_MTases_sf"/>
</dbReference>
<keyword evidence="3" id="KW-1185">Reference proteome</keyword>
<dbReference type="HOGENOM" id="CLU_058846_1_0_1"/>
<reference evidence="2 3" key="1">
    <citation type="journal article" date="2013" name="PLoS Genet.">
        <title>Genomic mechanisms accounting for the adaptation to parasitism in nematode-trapping fungi.</title>
        <authorList>
            <person name="Meerupati T."/>
            <person name="Andersson K.M."/>
            <person name="Friman E."/>
            <person name="Kumar D."/>
            <person name="Tunlid A."/>
            <person name="Ahren D."/>
        </authorList>
    </citation>
    <scope>NUCLEOTIDE SEQUENCE [LARGE SCALE GENOMIC DNA]</scope>
    <source>
        <strain evidence="2 3">CBS 200.50</strain>
    </source>
</reference>
<feature type="domain" description="Methyltransferase" evidence="1">
    <location>
        <begin position="51"/>
        <end position="152"/>
    </location>
</feature>
<name>S8ARC1_DACHA</name>
<sequence length="295" mass="31959">MGSTSVPLSVAPQIAAYSPLAGANSLKIETVQVKHRLNLINEWKISSNNRILELGCGQGTCTAPLAYAVGPTGHVDAVDPGPPDYGSPITLAQAQEFMSATEIGPRISWHRATPIEFLQGKPETTWDTAVLAHCIWYFESEDTLKELLEVLKGRVQKICIAECALKASNPLAIPHLLATIARGSLECCKTNSTENIRTLISPSGIKDIARSTGWDIEDETVLVPEDLFDGNWETGTVVSQEFSDEINRIENRRLQTVLKSSREATKLATEGIGGVKNVATMDVWCASLTLNAEST</sequence>
<organism evidence="2 3">
    <name type="scientific">Dactylellina haptotyla (strain CBS 200.50)</name>
    <name type="common">Nematode-trapping fungus</name>
    <name type="synonym">Monacrosporium haptotylum</name>
    <dbReference type="NCBI Taxonomy" id="1284197"/>
    <lineage>
        <taxon>Eukaryota</taxon>
        <taxon>Fungi</taxon>
        <taxon>Dikarya</taxon>
        <taxon>Ascomycota</taxon>
        <taxon>Pezizomycotina</taxon>
        <taxon>Orbiliomycetes</taxon>
        <taxon>Orbiliales</taxon>
        <taxon>Orbiliaceae</taxon>
        <taxon>Dactylellina</taxon>
    </lineage>
</organism>
<gene>
    <name evidence="2" type="ORF">H072_626</name>
</gene>
<dbReference type="OMA" id="HCIWYFD"/>
<protein>
    <recommendedName>
        <fullName evidence="1">Methyltransferase domain-containing protein</fullName>
    </recommendedName>
</protein>
<evidence type="ECO:0000259" key="1">
    <source>
        <dbReference type="Pfam" id="PF13649"/>
    </source>
</evidence>
<proteinExistence type="predicted"/>
<evidence type="ECO:0000313" key="3">
    <source>
        <dbReference type="Proteomes" id="UP000015100"/>
    </source>
</evidence>
<dbReference type="OrthoDB" id="8300214at2759"/>
<dbReference type="Pfam" id="PF13649">
    <property type="entry name" value="Methyltransf_25"/>
    <property type="match status" value="1"/>
</dbReference>
<accession>S8ARC1</accession>